<name>A0A086J6J7_TOXGO</name>
<organism evidence="1 2">
    <name type="scientific">Toxoplasma gondii p89</name>
    <dbReference type="NCBI Taxonomy" id="943119"/>
    <lineage>
        <taxon>Eukaryota</taxon>
        <taxon>Sar</taxon>
        <taxon>Alveolata</taxon>
        <taxon>Apicomplexa</taxon>
        <taxon>Conoidasida</taxon>
        <taxon>Coccidia</taxon>
        <taxon>Eucoccidiorida</taxon>
        <taxon>Eimeriorina</taxon>
        <taxon>Sarcocystidae</taxon>
        <taxon>Toxoplasma</taxon>
    </lineage>
</organism>
<evidence type="ECO:0008006" key="3">
    <source>
        <dbReference type="Google" id="ProtNLM"/>
    </source>
</evidence>
<reference evidence="1 2" key="1">
    <citation type="submission" date="2014-03" db="EMBL/GenBank/DDBJ databases">
        <authorList>
            <person name="Sibley D."/>
            <person name="Venepally P."/>
            <person name="Karamycheva S."/>
            <person name="Hadjithomas M."/>
            <person name="Khan A."/>
            <person name="Brunk B."/>
            <person name="Roos D."/>
            <person name="Caler E."/>
            <person name="Lorenzi H."/>
        </authorList>
    </citation>
    <scope>NUCLEOTIDE SEQUENCE [LARGE SCALE GENOMIC DNA]</scope>
    <source>
        <strain evidence="2">p89</strain>
    </source>
</reference>
<proteinExistence type="predicted"/>
<gene>
    <name evidence="1" type="ORF">TGP89_323320</name>
</gene>
<evidence type="ECO:0000313" key="1">
    <source>
        <dbReference type="EMBL" id="KFG27765.1"/>
    </source>
</evidence>
<dbReference type="EMBL" id="AEYI02002615">
    <property type="protein sequence ID" value="KFG27765.1"/>
    <property type="molecule type" value="Genomic_DNA"/>
</dbReference>
<evidence type="ECO:0000313" key="2">
    <source>
        <dbReference type="Proteomes" id="UP000028828"/>
    </source>
</evidence>
<accession>A0A086J6J7</accession>
<sequence length="122" mass="14035">MFTWTQESQQQALVDEKSSCLHRRMHEHYEIFSLRLWRQTYPFRLDSVSAATAQEVKQFTITCAQKTTPQPDIHSCTGVPVEVRKIFTGFLHRFVEDRRLPGEVAEEFLAATHAGGIEGPDQ</sequence>
<comment type="caution">
    <text evidence="1">The sequence shown here is derived from an EMBL/GenBank/DDBJ whole genome shotgun (WGS) entry which is preliminary data.</text>
</comment>
<dbReference type="VEuPathDB" id="ToxoDB:TGP89_323320"/>
<protein>
    <recommendedName>
        <fullName evidence="3">Rhoptry kinase family protein</fullName>
    </recommendedName>
</protein>
<dbReference type="Proteomes" id="UP000028828">
    <property type="component" value="Unassembled WGS sequence"/>
</dbReference>
<dbReference type="AlphaFoldDB" id="A0A086J6J7"/>